<evidence type="ECO:0000313" key="3">
    <source>
        <dbReference type="Proteomes" id="UP000178082"/>
    </source>
</evidence>
<protein>
    <recommendedName>
        <fullName evidence="1">Glycosyl transferase family 1 domain-containing protein</fullName>
    </recommendedName>
</protein>
<dbReference type="Pfam" id="PF00534">
    <property type="entry name" value="Glycos_transf_1"/>
    <property type="match status" value="1"/>
</dbReference>
<dbReference type="STRING" id="1817883.A3G31_02840"/>
<evidence type="ECO:0000313" key="2">
    <source>
        <dbReference type="EMBL" id="OGL55153.1"/>
    </source>
</evidence>
<feature type="domain" description="Glycosyl transferase family 1" evidence="1">
    <location>
        <begin position="243"/>
        <end position="402"/>
    </location>
</feature>
<comment type="caution">
    <text evidence="2">The sequence shown here is derived from an EMBL/GenBank/DDBJ whole genome shotgun (WGS) entry which is preliminary data.</text>
</comment>
<sequence>MKKMILKQKNSQIQKDNMSLDKKIAFIFSRFPSISETYLSREINGLMKKGMPIIIFSLKNKKWEKIQSDALEIEQKIQVIRCGYLFSMRVVMSNIYFILTNPKKYFQALISVIKNSVKGGWITFIKNLILFPKSVYYAYKIKKENITHIHAMHATYPTLTAYIIKILTKIPYSFAGHATDIYADTTMLGEKIKGSSFMITCTGENVKYLSKCFRETVNKDIFLSYHGIKLDIFQFIEKRDFSNLKILSVGRIEKLKGHIYLIEACRLLKQCNNNFQTIIIGQGSLMNQIKDKIKKYGLEDNVIITGALPYDEVIEYYRNSNIFVLPAIRKYQFGIPNVLIEAMATGLPVITTRLSVVENELIVDKTNGILVNEKSPQEIIEAIKYLSCNTVARKEIIFNARKTVEDKFDFNKNIEKLYNIFYENIIY</sequence>
<proteinExistence type="predicted"/>
<dbReference type="PANTHER" id="PTHR12526">
    <property type="entry name" value="GLYCOSYLTRANSFERASE"/>
    <property type="match status" value="1"/>
</dbReference>
<dbReference type="EMBL" id="MGDI01000004">
    <property type="protein sequence ID" value="OGL55153.1"/>
    <property type="molecule type" value="Genomic_DNA"/>
</dbReference>
<accession>A0A1F7SMZ9</accession>
<reference evidence="2 3" key="1">
    <citation type="journal article" date="2016" name="Nat. Commun.">
        <title>Thousands of microbial genomes shed light on interconnected biogeochemical processes in an aquifer system.</title>
        <authorList>
            <person name="Anantharaman K."/>
            <person name="Brown C.T."/>
            <person name="Hug L.A."/>
            <person name="Sharon I."/>
            <person name="Castelle C.J."/>
            <person name="Probst A.J."/>
            <person name="Thomas B.C."/>
            <person name="Singh A."/>
            <person name="Wilkins M.J."/>
            <person name="Karaoz U."/>
            <person name="Brodie E.L."/>
            <person name="Williams K.H."/>
            <person name="Hubbard S.S."/>
            <person name="Banfield J.F."/>
        </authorList>
    </citation>
    <scope>NUCLEOTIDE SEQUENCE [LARGE SCALE GENOMIC DNA]</scope>
</reference>
<evidence type="ECO:0000259" key="1">
    <source>
        <dbReference type="Pfam" id="PF00534"/>
    </source>
</evidence>
<dbReference type="CDD" id="cd03801">
    <property type="entry name" value="GT4_PimA-like"/>
    <property type="match status" value="1"/>
</dbReference>
<dbReference type="Proteomes" id="UP000178082">
    <property type="component" value="Unassembled WGS sequence"/>
</dbReference>
<name>A0A1F7SMZ9_9BACT</name>
<gene>
    <name evidence="2" type="ORF">A3G31_02840</name>
</gene>
<dbReference type="Gene3D" id="3.40.50.2000">
    <property type="entry name" value="Glycogen Phosphorylase B"/>
    <property type="match status" value="2"/>
</dbReference>
<dbReference type="PANTHER" id="PTHR12526:SF630">
    <property type="entry name" value="GLYCOSYLTRANSFERASE"/>
    <property type="match status" value="1"/>
</dbReference>
<dbReference type="InterPro" id="IPR001296">
    <property type="entry name" value="Glyco_trans_1"/>
</dbReference>
<organism evidence="2 3">
    <name type="scientific">Candidatus Schekmanbacteria bacterium RIFCSPLOWO2_12_FULL_38_15</name>
    <dbReference type="NCBI Taxonomy" id="1817883"/>
    <lineage>
        <taxon>Bacteria</taxon>
        <taxon>Candidatus Schekmaniibacteriota</taxon>
    </lineage>
</organism>
<dbReference type="SUPFAM" id="SSF53756">
    <property type="entry name" value="UDP-Glycosyltransferase/glycogen phosphorylase"/>
    <property type="match status" value="1"/>
</dbReference>
<dbReference type="AlphaFoldDB" id="A0A1F7SMZ9"/>
<dbReference type="GO" id="GO:0016757">
    <property type="term" value="F:glycosyltransferase activity"/>
    <property type="evidence" value="ECO:0007669"/>
    <property type="project" value="InterPro"/>
</dbReference>